<gene>
    <name evidence="1" type="ORF">B9Z19DRAFT_1090052</name>
</gene>
<evidence type="ECO:0000313" key="1">
    <source>
        <dbReference type="EMBL" id="PUU75557.1"/>
    </source>
</evidence>
<proteinExistence type="predicted"/>
<dbReference type="EMBL" id="NESQ01000225">
    <property type="protein sequence ID" value="PUU75557.1"/>
    <property type="molecule type" value="Genomic_DNA"/>
</dbReference>
<comment type="caution">
    <text evidence="1">The sequence shown here is derived from an EMBL/GenBank/DDBJ whole genome shotgun (WGS) entry which is preliminary data.</text>
</comment>
<protein>
    <submittedName>
        <fullName evidence="1">Uncharacterized protein</fullName>
    </submittedName>
</protein>
<accession>A0A2T6ZJ95</accession>
<sequence length="82" mass="9205">MLYLPLPTFLMCLRCPGGCFLQPHPPHITVPRDPSITPCVRGTVQDWCSLIMSHFSGTVPRRQCNVSRGDKWVCTSTVPVHK</sequence>
<name>A0A2T6ZJ95_TUBBO</name>
<evidence type="ECO:0000313" key="2">
    <source>
        <dbReference type="Proteomes" id="UP000244722"/>
    </source>
</evidence>
<reference evidence="1 2" key="1">
    <citation type="submission" date="2017-04" db="EMBL/GenBank/DDBJ databases">
        <title>Draft genome sequence of Tuber borchii Vittad., a whitish edible truffle.</title>
        <authorList>
            <consortium name="DOE Joint Genome Institute"/>
            <person name="Murat C."/>
            <person name="Kuo A."/>
            <person name="Barry K.W."/>
            <person name="Clum A."/>
            <person name="Dockter R.B."/>
            <person name="Fauchery L."/>
            <person name="Iotti M."/>
            <person name="Kohler A."/>
            <person name="Labutti K."/>
            <person name="Lindquist E.A."/>
            <person name="Lipzen A."/>
            <person name="Ohm R.A."/>
            <person name="Wang M."/>
            <person name="Grigoriev I.V."/>
            <person name="Zambonelli A."/>
            <person name="Martin F.M."/>
        </authorList>
    </citation>
    <scope>NUCLEOTIDE SEQUENCE [LARGE SCALE GENOMIC DNA]</scope>
    <source>
        <strain evidence="1 2">Tbo3840</strain>
    </source>
</reference>
<keyword evidence="2" id="KW-1185">Reference proteome</keyword>
<organism evidence="1 2">
    <name type="scientific">Tuber borchii</name>
    <name type="common">White truffle</name>
    <dbReference type="NCBI Taxonomy" id="42251"/>
    <lineage>
        <taxon>Eukaryota</taxon>
        <taxon>Fungi</taxon>
        <taxon>Dikarya</taxon>
        <taxon>Ascomycota</taxon>
        <taxon>Pezizomycotina</taxon>
        <taxon>Pezizomycetes</taxon>
        <taxon>Pezizales</taxon>
        <taxon>Tuberaceae</taxon>
        <taxon>Tuber</taxon>
    </lineage>
</organism>
<dbReference type="AlphaFoldDB" id="A0A2T6ZJ95"/>
<dbReference type="Proteomes" id="UP000244722">
    <property type="component" value="Unassembled WGS sequence"/>
</dbReference>